<keyword evidence="3" id="KW-0378">Hydrolase</keyword>
<dbReference type="GeneID" id="76831608"/>
<evidence type="ECO:0000256" key="2">
    <source>
        <dbReference type="ARBA" id="ARBA00022723"/>
    </source>
</evidence>
<dbReference type="GO" id="GO:0016791">
    <property type="term" value="F:phosphatase activity"/>
    <property type="evidence" value="ECO:0007669"/>
    <property type="project" value="UniProtKB-ARBA"/>
</dbReference>
<dbReference type="GO" id="GO:0046872">
    <property type="term" value="F:metal ion binding"/>
    <property type="evidence" value="ECO:0007669"/>
    <property type="project" value="UniProtKB-KW"/>
</dbReference>
<dbReference type="EMBL" id="JACHGM010000002">
    <property type="protein sequence ID" value="MBB5141368.1"/>
    <property type="molecule type" value="Genomic_DNA"/>
</dbReference>
<dbReference type="PROSITE" id="PS01228">
    <property type="entry name" value="COF_1"/>
    <property type="match status" value="1"/>
</dbReference>
<comment type="caution">
    <text evidence="6">The sequence shown here is derived from an EMBL/GenBank/DDBJ whole genome shotgun (WGS) entry which is preliminary data.</text>
</comment>
<dbReference type="InterPro" id="IPR023214">
    <property type="entry name" value="HAD_sf"/>
</dbReference>
<protein>
    <recommendedName>
        <fullName evidence="8">Haloacid dehalogenase-like hydrolase</fullName>
    </recommendedName>
</protein>
<evidence type="ECO:0000313" key="6">
    <source>
        <dbReference type="EMBL" id="MBB5141368.1"/>
    </source>
</evidence>
<dbReference type="InterPro" id="IPR036412">
    <property type="entry name" value="HAD-like_sf"/>
</dbReference>
<evidence type="ECO:0000313" key="7">
    <source>
        <dbReference type="Proteomes" id="UP000529652"/>
    </source>
</evidence>
<sequence>MKNIKAVASDLDGTLLLSKSYIGAFTELVIKKLTKEKKKFIIATGRSKNEIIQITKNTDQLQVTFFITLNGAKVYNQDWRLIKSHNLSPEVVKKILSLRDEKFSHIPHFLHKADQYDDQLNIDIKTQIAIDQFQKFKKESNVFRHEIISPINKIQEIKDFSELENFENVAKIILAGREESLIEYEAMILDKYKGEINAYLSTPNSLEIVDHKVSKGKALKEVLKTINIDLSETIAFGDGFNDTDMLENVKKGLLMGNANYRLKAMLPYLEVIGTNDEEAVANYINENVLENPFRRNNKWKKI</sequence>
<name>A0AB34Z299_BORAF</name>
<dbReference type="PANTHER" id="PTHR47267">
    <property type="match status" value="1"/>
</dbReference>
<dbReference type="Pfam" id="PF08282">
    <property type="entry name" value="Hydrolase_3"/>
    <property type="match status" value="1"/>
</dbReference>
<dbReference type="SFLD" id="SFLDS00003">
    <property type="entry name" value="Haloacid_Dehalogenase"/>
    <property type="match status" value="1"/>
</dbReference>
<dbReference type="Proteomes" id="UP000529652">
    <property type="component" value="Unassembled WGS sequence"/>
</dbReference>
<dbReference type="AlphaFoldDB" id="A0AB34Z299"/>
<organism evidence="6 7">
    <name type="scientific">Borreliella afzelii</name>
    <name type="common">Borrelia afzelii</name>
    <dbReference type="NCBI Taxonomy" id="29518"/>
    <lineage>
        <taxon>Bacteria</taxon>
        <taxon>Pseudomonadati</taxon>
        <taxon>Spirochaetota</taxon>
        <taxon>Spirochaetia</taxon>
        <taxon>Spirochaetales</taxon>
        <taxon>Borreliaceae</taxon>
        <taxon>Borreliella</taxon>
    </lineage>
</organism>
<dbReference type="PROSITE" id="PS01229">
    <property type="entry name" value="COF_2"/>
    <property type="match status" value="1"/>
</dbReference>
<keyword evidence="2" id="KW-0479">Metal-binding</keyword>
<evidence type="ECO:0000256" key="4">
    <source>
        <dbReference type="ARBA" id="ARBA00022842"/>
    </source>
</evidence>
<dbReference type="NCBIfam" id="TIGR01484">
    <property type="entry name" value="HAD-SF-IIB"/>
    <property type="match status" value="1"/>
</dbReference>
<dbReference type="InterPro" id="IPR006379">
    <property type="entry name" value="HAD-SF_hydro_IIB"/>
</dbReference>
<dbReference type="NCBIfam" id="TIGR00099">
    <property type="entry name" value="Cof-subfamily"/>
    <property type="match status" value="1"/>
</dbReference>
<evidence type="ECO:0008006" key="8">
    <source>
        <dbReference type="Google" id="ProtNLM"/>
    </source>
</evidence>
<evidence type="ECO:0000256" key="1">
    <source>
        <dbReference type="ARBA" id="ARBA00001946"/>
    </source>
</evidence>
<gene>
    <name evidence="6" type="ORF">HNP63_000779</name>
</gene>
<reference evidence="6 7" key="1">
    <citation type="submission" date="2020-08" db="EMBL/GenBank/DDBJ databases">
        <title>Genomic Encyclopedia of Type Strains, Phase IV (KMG-IV): sequencing the most valuable type-strain genomes for metagenomic binning, comparative biology and taxonomic classification.</title>
        <authorList>
            <person name="Goeker M."/>
        </authorList>
    </citation>
    <scope>NUCLEOTIDE SEQUENCE [LARGE SCALE GENOMIC DNA]</scope>
    <source>
        <strain evidence="6 7">DSM 10508</strain>
    </source>
</reference>
<comment type="similarity">
    <text evidence="5">Belongs to the HAD-like hydrolase superfamily. Cof family.</text>
</comment>
<evidence type="ECO:0000256" key="5">
    <source>
        <dbReference type="ARBA" id="ARBA00034778"/>
    </source>
</evidence>
<comment type="cofactor">
    <cofactor evidence="1">
        <name>Mg(2+)</name>
        <dbReference type="ChEBI" id="CHEBI:18420"/>
    </cofactor>
</comment>
<keyword evidence="4" id="KW-0460">Magnesium</keyword>
<evidence type="ECO:0000256" key="3">
    <source>
        <dbReference type="ARBA" id="ARBA00022801"/>
    </source>
</evidence>
<dbReference type="PANTHER" id="PTHR47267:SF5">
    <property type="entry name" value="DEHALOGENASE-LIKE HYDROLASE, PUTATIVE-RELATED"/>
    <property type="match status" value="1"/>
</dbReference>
<dbReference type="SFLD" id="SFLDG01140">
    <property type="entry name" value="C2.B:_Phosphomannomutase_and_P"/>
    <property type="match status" value="1"/>
</dbReference>
<proteinExistence type="inferred from homology"/>
<accession>A0AB34Z299</accession>
<dbReference type="RefSeq" id="WP_011600814.1">
    <property type="nucleotide sequence ID" value="NZ_CAXOVK010000002.1"/>
</dbReference>
<dbReference type="Gene3D" id="3.40.50.1000">
    <property type="entry name" value="HAD superfamily/HAD-like"/>
    <property type="match status" value="1"/>
</dbReference>
<dbReference type="SUPFAM" id="SSF56784">
    <property type="entry name" value="HAD-like"/>
    <property type="match status" value="1"/>
</dbReference>
<dbReference type="InterPro" id="IPR000150">
    <property type="entry name" value="Cof"/>
</dbReference>
<dbReference type="Gene3D" id="3.30.1240.10">
    <property type="match status" value="1"/>
</dbReference>